<dbReference type="KEGG" id="fek:C1H87_22815"/>
<dbReference type="OrthoDB" id="1036397at2"/>
<gene>
    <name evidence="1" type="ORF">C1H87_22815</name>
</gene>
<evidence type="ECO:0000313" key="1">
    <source>
        <dbReference type="EMBL" id="AUP81394.1"/>
    </source>
</evidence>
<proteinExistence type="predicted"/>
<organism evidence="1 2">
    <name type="scientific">Flavivirga eckloniae</name>
    <dbReference type="NCBI Taxonomy" id="1803846"/>
    <lineage>
        <taxon>Bacteria</taxon>
        <taxon>Pseudomonadati</taxon>
        <taxon>Bacteroidota</taxon>
        <taxon>Flavobacteriia</taxon>
        <taxon>Flavobacteriales</taxon>
        <taxon>Flavobacteriaceae</taxon>
        <taxon>Flavivirga</taxon>
    </lineage>
</organism>
<protein>
    <submittedName>
        <fullName evidence="1">Uncharacterized protein</fullName>
    </submittedName>
</protein>
<name>A0A2K9PWG0_9FLAO</name>
<dbReference type="RefSeq" id="WP_102758036.1">
    <property type="nucleotide sequence ID" value="NZ_CP025791.1"/>
</dbReference>
<dbReference type="EMBL" id="CP025791">
    <property type="protein sequence ID" value="AUP81394.1"/>
    <property type="molecule type" value="Genomic_DNA"/>
</dbReference>
<sequence length="72" mass="8399">MNILIFKTNINTQKKLATVEKSFIKIPGINRWTVDMEDIDKVLRIEAHSEVIEANIIDLLQEINVYCQNLKK</sequence>
<accession>A0A2K9PWG0</accession>
<keyword evidence="2" id="KW-1185">Reference proteome</keyword>
<reference evidence="1 2" key="1">
    <citation type="submission" date="2018-01" db="EMBL/GenBank/DDBJ databases">
        <title>Complete genome sequence of Flavivirga eckloniae ECD14 isolated from seaweed Ecklonia cava.</title>
        <authorList>
            <person name="Lee J.H."/>
            <person name="Baik K.S."/>
            <person name="Seong C.N."/>
        </authorList>
    </citation>
    <scope>NUCLEOTIDE SEQUENCE [LARGE SCALE GENOMIC DNA]</scope>
    <source>
        <strain evidence="1 2">ECD14</strain>
    </source>
</reference>
<dbReference type="AlphaFoldDB" id="A0A2K9PWG0"/>
<dbReference type="Proteomes" id="UP000235826">
    <property type="component" value="Chromosome"/>
</dbReference>
<evidence type="ECO:0000313" key="2">
    <source>
        <dbReference type="Proteomes" id="UP000235826"/>
    </source>
</evidence>